<evidence type="ECO:0000313" key="10">
    <source>
        <dbReference type="Proteomes" id="UP001205906"/>
    </source>
</evidence>
<dbReference type="EMBL" id="JAMXQS010000004">
    <property type="protein sequence ID" value="MCO6049947.1"/>
    <property type="molecule type" value="Genomic_DNA"/>
</dbReference>
<dbReference type="PROSITE" id="PS50893">
    <property type="entry name" value="ABC_TRANSPORTER_2"/>
    <property type="match status" value="1"/>
</dbReference>
<dbReference type="PANTHER" id="PTHR43297">
    <property type="entry name" value="OLIGOPEPTIDE TRANSPORT ATP-BINDING PROTEIN APPD"/>
    <property type="match status" value="1"/>
</dbReference>
<evidence type="ECO:0000259" key="8">
    <source>
        <dbReference type="PROSITE" id="PS50893"/>
    </source>
</evidence>
<evidence type="ECO:0000256" key="2">
    <source>
        <dbReference type="ARBA" id="ARBA00005417"/>
    </source>
</evidence>
<dbReference type="SUPFAM" id="SSF52540">
    <property type="entry name" value="P-loop containing nucleoside triphosphate hydrolases"/>
    <property type="match status" value="1"/>
</dbReference>
<evidence type="ECO:0000256" key="3">
    <source>
        <dbReference type="ARBA" id="ARBA00022448"/>
    </source>
</evidence>
<dbReference type="InterPro" id="IPR050388">
    <property type="entry name" value="ABC_Ni/Peptide_Import"/>
</dbReference>
<dbReference type="PROSITE" id="PS00211">
    <property type="entry name" value="ABC_TRANSPORTER_1"/>
    <property type="match status" value="1"/>
</dbReference>
<feature type="domain" description="ABC transporter" evidence="8">
    <location>
        <begin position="6"/>
        <end position="245"/>
    </location>
</feature>
<name>A0ABT1C548_9HYPH</name>
<evidence type="ECO:0000313" key="9">
    <source>
        <dbReference type="EMBL" id="MCO6049947.1"/>
    </source>
</evidence>
<comment type="caution">
    <text evidence="9">The sequence shown here is derived from an EMBL/GenBank/DDBJ whole genome shotgun (WGS) entry which is preliminary data.</text>
</comment>
<dbReference type="RefSeq" id="WP_252818156.1">
    <property type="nucleotide sequence ID" value="NZ_JAMXQS010000004.1"/>
</dbReference>
<dbReference type="InterPro" id="IPR003593">
    <property type="entry name" value="AAA+_ATPase"/>
</dbReference>
<dbReference type="CDD" id="cd03257">
    <property type="entry name" value="ABC_NikE_OppD_transporters"/>
    <property type="match status" value="1"/>
</dbReference>
<evidence type="ECO:0000256" key="1">
    <source>
        <dbReference type="ARBA" id="ARBA00004417"/>
    </source>
</evidence>
<keyword evidence="6 9" id="KW-0067">ATP-binding</keyword>
<dbReference type="GO" id="GO:0005524">
    <property type="term" value="F:ATP binding"/>
    <property type="evidence" value="ECO:0007669"/>
    <property type="project" value="UniProtKB-KW"/>
</dbReference>
<dbReference type="Proteomes" id="UP001205906">
    <property type="component" value="Unassembled WGS sequence"/>
</dbReference>
<dbReference type="InterPro" id="IPR027417">
    <property type="entry name" value="P-loop_NTPase"/>
</dbReference>
<evidence type="ECO:0000256" key="5">
    <source>
        <dbReference type="ARBA" id="ARBA00022741"/>
    </source>
</evidence>
<keyword evidence="5" id="KW-0547">Nucleotide-binding</keyword>
<dbReference type="Pfam" id="PF00005">
    <property type="entry name" value="ABC_tran"/>
    <property type="match status" value="1"/>
</dbReference>
<dbReference type="InterPro" id="IPR003439">
    <property type="entry name" value="ABC_transporter-like_ATP-bd"/>
</dbReference>
<evidence type="ECO:0000256" key="6">
    <source>
        <dbReference type="ARBA" id="ARBA00022840"/>
    </source>
</evidence>
<comment type="subcellular location">
    <subcellularLocation>
        <location evidence="1">Cell inner membrane</location>
        <topology evidence="1">Peripheral membrane protein</topology>
    </subcellularLocation>
</comment>
<keyword evidence="3" id="KW-0813">Transport</keyword>
<keyword evidence="4" id="KW-1003">Cell membrane</keyword>
<evidence type="ECO:0000256" key="4">
    <source>
        <dbReference type="ARBA" id="ARBA00022475"/>
    </source>
</evidence>
<proteinExistence type="inferred from homology"/>
<gene>
    <name evidence="9" type="ORF">NGM99_09090</name>
</gene>
<dbReference type="Gene3D" id="3.40.50.300">
    <property type="entry name" value="P-loop containing nucleotide triphosphate hydrolases"/>
    <property type="match status" value="1"/>
</dbReference>
<sequence length="254" mass="27053">MSPPLLIVENLTVSYPSAQTPALSDLTLNLQRGERLGLIGESGSGKSTLARAVAGLLPRGTSVAGRIEWPALNRPAEPGRDIGFVFQDAGASLDPVMRVGAQIAEVVRADRNLSWHEANKSALDLLAAVSLPDPATLARSYPHQLSGGQRQRVAIAAALAGEPALLLADEATSALDTIVQAEIAALLDRLVRERNMALIFITHDIALASNLVSRIAVLQDGRLVEEGVTHDVITRPSRPYTRELLAAHWELPAP</sequence>
<dbReference type="SMART" id="SM00382">
    <property type="entry name" value="AAA"/>
    <property type="match status" value="1"/>
</dbReference>
<dbReference type="InterPro" id="IPR017871">
    <property type="entry name" value="ABC_transporter-like_CS"/>
</dbReference>
<comment type="similarity">
    <text evidence="2">Belongs to the ABC transporter superfamily.</text>
</comment>
<evidence type="ECO:0000256" key="7">
    <source>
        <dbReference type="ARBA" id="ARBA00023136"/>
    </source>
</evidence>
<organism evidence="9 10">
    <name type="scientific">Mesorhizobium liriopis</name>
    <dbReference type="NCBI Taxonomy" id="2953882"/>
    <lineage>
        <taxon>Bacteria</taxon>
        <taxon>Pseudomonadati</taxon>
        <taxon>Pseudomonadota</taxon>
        <taxon>Alphaproteobacteria</taxon>
        <taxon>Hyphomicrobiales</taxon>
        <taxon>Phyllobacteriaceae</taxon>
        <taxon>Mesorhizobium</taxon>
    </lineage>
</organism>
<keyword evidence="7" id="KW-0472">Membrane</keyword>
<dbReference type="PANTHER" id="PTHR43297:SF2">
    <property type="entry name" value="DIPEPTIDE TRANSPORT ATP-BINDING PROTEIN DPPD"/>
    <property type="match status" value="1"/>
</dbReference>
<keyword evidence="10" id="KW-1185">Reference proteome</keyword>
<accession>A0ABT1C548</accession>
<protein>
    <submittedName>
        <fullName evidence="9">ABC transporter ATP-binding protein</fullName>
    </submittedName>
</protein>
<reference evidence="9 10" key="1">
    <citation type="submission" date="2022-06" db="EMBL/GenBank/DDBJ databases">
        <title>Mesorhizobium sp. strain RP14 Genome sequencing and assembly.</title>
        <authorList>
            <person name="Kim I."/>
        </authorList>
    </citation>
    <scope>NUCLEOTIDE SEQUENCE [LARGE SCALE GENOMIC DNA]</scope>
    <source>
        <strain evidence="10">RP14(2022)</strain>
    </source>
</reference>